<dbReference type="Proteomes" id="UP000284706">
    <property type="component" value="Unassembled WGS sequence"/>
</dbReference>
<evidence type="ECO:0000313" key="3">
    <source>
        <dbReference type="Proteomes" id="UP000284706"/>
    </source>
</evidence>
<sequence>MYKLVQLFRGRPQPAVVDSKSKPDTKPTSTTTPKPIHTFQHDNIAHHPLGGGSYVFKDKLAEHISQSCTKDRITLQIGCQPNSSPHMGTIVTFAVAFFLAQSLQREFECEGKRMRQVSVVLDLVDTAPSEQTTLDGVRYQRSQRFTGEMNNYMADFLDILDALSTRTGVEYHVRTQAEFLADASVPGVLNELIQNRTTLGPSLSPKSYKLAILSACPHPDCGLADKDGINNVYIDDHTSPAPTRNQGGKLASIQFTCPTHGAYTLDLSNPTHVQRLEFNTPLRNLLRAKVLSKSPSTSWVRVTGADYAGYYQEQLLWRHLHPDEAVETRIVYSPLIVDWSGAKLSKSLYVKEGAYGYLEAQGMDYLVSYGVFRRAGMDLGVVLDEVEGWVKNPYRLFRSYSIAYFHALFGKDKPVHGHVGKK</sequence>
<dbReference type="SUPFAM" id="SSF52374">
    <property type="entry name" value="Nucleotidylyl transferase"/>
    <property type="match status" value="1"/>
</dbReference>
<dbReference type="AlphaFoldDB" id="A0A409W5F1"/>
<dbReference type="OrthoDB" id="2149705at2759"/>
<organism evidence="2 3">
    <name type="scientific">Gymnopilus dilepis</name>
    <dbReference type="NCBI Taxonomy" id="231916"/>
    <lineage>
        <taxon>Eukaryota</taxon>
        <taxon>Fungi</taxon>
        <taxon>Dikarya</taxon>
        <taxon>Basidiomycota</taxon>
        <taxon>Agaricomycotina</taxon>
        <taxon>Agaricomycetes</taxon>
        <taxon>Agaricomycetidae</taxon>
        <taxon>Agaricales</taxon>
        <taxon>Agaricineae</taxon>
        <taxon>Hymenogastraceae</taxon>
        <taxon>Gymnopilus</taxon>
    </lineage>
</organism>
<keyword evidence="3" id="KW-1185">Reference proteome</keyword>
<dbReference type="EMBL" id="NHYE01005386">
    <property type="protein sequence ID" value="PPQ73750.1"/>
    <property type="molecule type" value="Genomic_DNA"/>
</dbReference>
<gene>
    <name evidence="2" type="ORF">CVT26_011871</name>
</gene>
<accession>A0A409W5F1</accession>
<feature type="compositionally biased region" description="Low complexity" evidence="1">
    <location>
        <begin position="26"/>
        <end position="35"/>
    </location>
</feature>
<reference evidence="2 3" key="1">
    <citation type="journal article" date="2018" name="Evol. Lett.">
        <title>Horizontal gene cluster transfer increased hallucinogenic mushroom diversity.</title>
        <authorList>
            <person name="Reynolds H.T."/>
            <person name="Vijayakumar V."/>
            <person name="Gluck-Thaler E."/>
            <person name="Korotkin H.B."/>
            <person name="Matheny P.B."/>
            <person name="Slot J.C."/>
        </authorList>
    </citation>
    <scope>NUCLEOTIDE SEQUENCE [LARGE SCALE GENOMIC DNA]</scope>
    <source>
        <strain evidence="2 3">SRW20</strain>
    </source>
</reference>
<name>A0A409W5F1_9AGAR</name>
<proteinExistence type="predicted"/>
<evidence type="ECO:0000313" key="2">
    <source>
        <dbReference type="EMBL" id="PPQ73750.1"/>
    </source>
</evidence>
<protein>
    <submittedName>
        <fullName evidence="2">Uncharacterized protein</fullName>
    </submittedName>
</protein>
<feature type="region of interest" description="Disordered" evidence="1">
    <location>
        <begin position="9"/>
        <end position="35"/>
    </location>
</feature>
<evidence type="ECO:0000256" key="1">
    <source>
        <dbReference type="SAM" id="MobiDB-lite"/>
    </source>
</evidence>
<comment type="caution">
    <text evidence="2">The sequence shown here is derived from an EMBL/GenBank/DDBJ whole genome shotgun (WGS) entry which is preliminary data.</text>
</comment>
<dbReference type="InParanoid" id="A0A409W5F1"/>